<dbReference type="GO" id="GO:0019028">
    <property type="term" value="C:viral capsid"/>
    <property type="evidence" value="ECO:0007669"/>
    <property type="project" value="UniProtKB-KW"/>
</dbReference>
<dbReference type="RefSeq" id="YP_010084973.1">
    <property type="nucleotide sequence ID" value="NC_055166.1"/>
</dbReference>
<organism evidence="4">
    <name type="scientific">Beluga whale alphaherpesvirus 1</name>
    <dbReference type="NCBI Taxonomy" id="1434720"/>
    <lineage>
        <taxon>Viruses</taxon>
        <taxon>Duplodnaviria</taxon>
        <taxon>Heunggongvirae</taxon>
        <taxon>Peploviricota</taxon>
        <taxon>Herviviricetes</taxon>
        <taxon>Herpesvirales</taxon>
        <taxon>Orthoherpesviridae</taxon>
        <taxon>Alphaherpesvirinae</taxon>
        <taxon>Varicellovirus</taxon>
        <taxon>Varicellovirus monodontidalpha1</taxon>
        <taxon>Monodontid alphaherpesvirus 1</taxon>
    </lineage>
</organism>
<name>A0A286MM63_9ALPH</name>
<dbReference type="HAMAP" id="MF_04019">
    <property type="entry name" value="HSV_TRX2"/>
    <property type="match status" value="1"/>
</dbReference>
<proteinExistence type="inferred from homology"/>
<reference evidence="4" key="1">
    <citation type="submission" date="2017-08" db="EMBL/GenBank/DDBJ databases">
        <title>Genome sequence of an alphaherpesvirus from a beluga whale (Delphinapterus leucas).</title>
        <authorList>
            <person name="Davison A.J."/>
            <person name="Nielsen O."/>
            <person name="Subramaniam K."/>
            <person name="Jacob J.M."/>
            <person name="Romero C.H."/>
            <person name="Burek-Huntington K.A."/>
            <person name="Waltzek T.B."/>
        </authorList>
    </citation>
    <scope>NUCLEOTIDE SEQUENCE [LARGE SCALE GENOMIC DNA]</scope>
    <source>
        <strain evidence="4">LN3131-1</strain>
    </source>
</reference>
<dbReference type="InterPro" id="IPR002690">
    <property type="entry name" value="Herpes_capsid_2"/>
</dbReference>
<evidence type="ECO:0000256" key="2">
    <source>
        <dbReference type="ARBA" id="ARBA00022562"/>
    </source>
</evidence>
<protein>
    <submittedName>
        <fullName evidence="4">Capsid triplex subunit 2</fullName>
    </submittedName>
</protein>
<dbReference type="KEGG" id="vg:65099994"/>
<sequence>MDPAAFEIEILIPGTASPGDLAALQRCEGKIVFLRALRRRVTLAEVDVASFHVNGVPPDTLSYLAAYRRRFPAVLARALPGRLLAFALDVGPLPRGAFIQNTGPFDLCNGDAVCLVPPLGGAESRLHLASLGVDLLFPLTVPLPQGRELLARVLARAVEALGGDGGAAANPRGADVMYYNGRQYQLAPDVQHRDGVEASVRTLLINMLFNINEGALVLLSLVPNLLVLGMQDGFANAILQLGSATREAGQLIRQAPPPPPQDGARRFVVVDALMAWLTSASRLGDVVGAKAVLRVCTFDGSAVIRPGERTPVVPCV</sequence>
<keyword evidence="5" id="KW-1185">Reference proteome</keyword>
<dbReference type="Proteomes" id="UP000297205">
    <property type="component" value="Segment"/>
</dbReference>
<evidence type="ECO:0000313" key="4">
    <source>
        <dbReference type="EMBL" id="ASW27089.1"/>
    </source>
</evidence>
<keyword evidence="1" id="KW-0167">Capsid protein</keyword>
<dbReference type="GeneID" id="65099994"/>
<keyword evidence="2" id="KW-1048">Host nucleus</keyword>
<keyword evidence="3" id="KW-0946">Virion</keyword>
<evidence type="ECO:0000256" key="3">
    <source>
        <dbReference type="ARBA" id="ARBA00022844"/>
    </source>
</evidence>
<dbReference type="Pfam" id="PF01802">
    <property type="entry name" value="Herpes_V23"/>
    <property type="match status" value="1"/>
</dbReference>
<dbReference type="GO" id="GO:0005198">
    <property type="term" value="F:structural molecule activity"/>
    <property type="evidence" value="ECO:0007669"/>
    <property type="project" value="InterPro"/>
</dbReference>
<accession>A0A286MM63</accession>
<gene>
    <name evidence="4" type="primary">UL18</name>
</gene>
<evidence type="ECO:0000256" key="1">
    <source>
        <dbReference type="ARBA" id="ARBA00022561"/>
    </source>
</evidence>
<evidence type="ECO:0000313" key="5">
    <source>
        <dbReference type="Proteomes" id="UP000297205"/>
    </source>
</evidence>
<dbReference type="EMBL" id="MF678601">
    <property type="protein sequence ID" value="ASW27089.1"/>
    <property type="molecule type" value="Genomic_DNA"/>
</dbReference>